<evidence type="ECO:0000313" key="5">
    <source>
        <dbReference type="EMBL" id="NOL40119.1"/>
    </source>
</evidence>
<dbReference type="InterPro" id="IPR009057">
    <property type="entry name" value="Homeodomain-like_sf"/>
</dbReference>
<feature type="domain" description="HTH tetR-type" evidence="3">
    <location>
        <begin position="16"/>
        <end position="77"/>
    </location>
</feature>
<organism evidence="5 6">
    <name type="scientific">Kribbella sandramycini</name>
    <dbReference type="NCBI Taxonomy" id="60450"/>
    <lineage>
        <taxon>Bacteria</taxon>
        <taxon>Bacillati</taxon>
        <taxon>Actinomycetota</taxon>
        <taxon>Actinomycetes</taxon>
        <taxon>Propionibacteriales</taxon>
        <taxon>Kribbellaceae</taxon>
        <taxon>Kribbella</taxon>
    </lineage>
</organism>
<sequence length="205" mass="22101">MPSITRRPGAQPGRPATAEAELLAAVRRLLAGGATFTELGVQAICKEAGVARSTFYIHFKDKAALLLGLGAEFTSSSFAIASSWQPQDGPEALADVFSHIVAVYREHAPVRRALAEVAAYDETVRAFWDAELQPFTAGTIALIRLEQDAGRIPADLDPVAVTRIVVPGGERAIVDQVDHGDPAADDAFTRELALTWWHGVYRRPT</sequence>
<dbReference type="Pfam" id="PF00440">
    <property type="entry name" value="TetR_N"/>
    <property type="match status" value="1"/>
</dbReference>
<dbReference type="RefSeq" id="WP_171672189.1">
    <property type="nucleotide sequence ID" value="NZ_BAAAGT010000003.1"/>
</dbReference>
<keyword evidence="6" id="KW-1185">Reference proteome</keyword>
<dbReference type="InterPro" id="IPR049397">
    <property type="entry name" value="EthR_C"/>
</dbReference>
<dbReference type="InterPro" id="IPR036271">
    <property type="entry name" value="Tet_transcr_reg_TetR-rel_C_sf"/>
</dbReference>
<feature type="DNA-binding region" description="H-T-H motif" evidence="2">
    <location>
        <begin position="40"/>
        <end position="59"/>
    </location>
</feature>
<dbReference type="PANTHER" id="PTHR30055">
    <property type="entry name" value="HTH-TYPE TRANSCRIPTIONAL REGULATOR RUTR"/>
    <property type="match status" value="1"/>
</dbReference>
<dbReference type="Proteomes" id="UP000553957">
    <property type="component" value="Unassembled WGS sequence"/>
</dbReference>
<accession>A0A7Y4KWX9</accession>
<evidence type="ECO:0000313" key="6">
    <source>
        <dbReference type="Proteomes" id="UP000534306"/>
    </source>
</evidence>
<dbReference type="Proteomes" id="UP000534306">
    <property type="component" value="Unassembled WGS sequence"/>
</dbReference>
<dbReference type="SUPFAM" id="SSF46689">
    <property type="entry name" value="Homeodomain-like"/>
    <property type="match status" value="1"/>
</dbReference>
<gene>
    <name evidence="4" type="ORF">HNR71_002904</name>
    <name evidence="5" type="ORF">HPO96_07680</name>
</gene>
<dbReference type="EMBL" id="JABJRC010000001">
    <property type="protein sequence ID" value="NOL40119.1"/>
    <property type="molecule type" value="Genomic_DNA"/>
</dbReference>
<evidence type="ECO:0000259" key="3">
    <source>
        <dbReference type="PROSITE" id="PS50977"/>
    </source>
</evidence>
<dbReference type="Gene3D" id="1.10.10.60">
    <property type="entry name" value="Homeodomain-like"/>
    <property type="match status" value="1"/>
</dbReference>
<evidence type="ECO:0000256" key="2">
    <source>
        <dbReference type="PROSITE-ProRule" id="PRU00335"/>
    </source>
</evidence>
<dbReference type="EMBL" id="JACHKF010000001">
    <property type="protein sequence ID" value="MBB6567267.1"/>
    <property type="molecule type" value="Genomic_DNA"/>
</dbReference>
<dbReference type="Gene3D" id="1.10.357.10">
    <property type="entry name" value="Tetracycline Repressor, domain 2"/>
    <property type="match status" value="1"/>
</dbReference>
<dbReference type="InterPro" id="IPR050109">
    <property type="entry name" value="HTH-type_TetR-like_transc_reg"/>
</dbReference>
<proteinExistence type="predicted"/>
<evidence type="ECO:0000313" key="4">
    <source>
        <dbReference type="EMBL" id="MBB6567267.1"/>
    </source>
</evidence>
<reference evidence="4 7" key="2">
    <citation type="submission" date="2020-08" db="EMBL/GenBank/DDBJ databases">
        <title>Sequencing the genomes of 1000 actinobacteria strains.</title>
        <authorList>
            <person name="Klenk H.-P."/>
        </authorList>
    </citation>
    <scope>NUCLEOTIDE SEQUENCE [LARGE SCALE GENOMIC DNA]</scope>
    <source>
        <strain evidence="4 7">DSM 15626</strain>
    </source>
</reference>
<keyword evidence="1 2" id="KW-0238">DNA-binding</keyword>
<dbReference type="AlphaFoldDB" id="A0A7Y4KWX9"/>
<evidence type="ECO:0000313" key="7">
    <source>
        <dbReference type="Proteomes" id="UP000553957"/>
    </source>
</evidence>
<dbReference type="GO" id="GO:0000976">
    <property type="term" value="F:transcription cis-regulatory region binding"/>
    <property type="evidence" value="ECO:0007669"/>
    <property type="project" value="TreeGrafter"/>
</dbReference>
<evidence type="ECO:0000256" key="1">
    <source>
        <dbReference type="ARBA" id="ARBA00023125"/>
    </source>
</evidence>
<dbReference type="InterPro" id="IPR001647">
    <property type="entry name" value="HTH_TetR"/>
</dbReference>
<dbReference type="Pfam" id="PF21313">
    <property type="entry name" value="EthR_C"/>
    <property type="match status" value="1"/>
</dbReference>
<dbReference type="PROSITE" id="PS50977">
    <property type="entry name" value="HTH_TETR_2"/>
    <property type="match status" value="1"/>
</dbReference>
<dbReference type="GO" id="GO:0003700">
    <property type="term" value="F:DNA-binding transcription factor activity"/>
    <property type="evidence" value="ECO:0007669"/>
    <property type="project" value="TreeGrafter"/>
</dbReference>
<protein>
    <submittedName>
        <fullName evidence="4">AcrR family transcriptional regulator</fullName>
    </submittedName>
    <submittedName>
        <fullName evidence="5">TetR family transcriptional regulator</fullName>
    </submittedName>
</protein>
<dbReference type="PANTHER" id="PTHR30055:SF184">
    <property type="entry name" value="HTH-TYPE TRANSCRIPTIONAL REGULATOR ETHR"/>
    <property type="match status" value="1"/>
</dbReference>
<dbReference type="SUPFAM" id="SSF48498">
    <property type="entry name" value="Tetracyclin repressor-like, C-terminal domain"/>
    <property type="match status" value="1"/>
</dbReference>
<comment type="caution">
    <text evidence="5">The sequence shown here is derived from an EMBL/GenBank/DDBJ whole genome shotgun (WGS) entry which is preliminary data.</text>
</comment>
<name>A0A7Y4KWX9_9ACTN</name>
<reference evidence="5 6" key="1">
    <citation type="submission" date="2020-05" db="EMBL/GenBank/DDBJ databases">
        <title>Genome sequence of Kribbella sandramycini ATCC 39419.</title>
        <authorList>
            <person name="Maclea K.S."/>
            <person name="Fair J.L."/>
        </authorList>
    </citation>
    <scope>NUCLEOTIDE SEQUENCE [LARGE SCALE GENOMIC DNA]</scope>
    <source>
        <strain evidence="5 6">ATCC 39419</strain>
    </source>
</reference>